<dbReference type="Proteomes" id="UP000463700">
    <property type="component" value="Unassembled WGS sequence"/>
</dbReference>
<dbReference type="GO" id="GO:1904047">
    <property type="term" value="F:S-adenosyl-L-methionine binding"/>
    <property type="evidence" value="ECO:0007669"/>
    <property type="project" value="UniProtKB-UniRule"/>
</dbReference>
<feature type="binding site" evidence="8">
    <location>
        <position position="26"/>
    </location>
    <ligand>
        <name>[4Fe-4S] cluster</name>
        <dbReference type="ChEBI" id="CHEBI:49883"/>
        <note>4Fe-4S-S-AdoMet</note>
    </ligand>
</feature>
<feature type="binding site" evidence="8">
    <location>
        <position position="30"/>
    </location>
    <ligand>
        <name>[4Fe-4S] cluster</name>
        <dbReference type="ChEBI" id="CHEBI:49883"/>
        <note>4Fe-4S-S-AdoMet</note>
    </ligand>
</feature>
<gene>
    <name evidence="8 10" type="primary">pqqE</name>
    <name evidence="10" type="ORF">FSO04_14530</name>
</gene>
<keyword evidence="6 8" id="KW-0408">Iron</keyword>
<keyword evidence="5 8" id="KW-0560">Oxidoreductase</keyword>
<comment type="catalytic activity">
    <reaction evidence="8">
        <text>[PQQ precursor protein] + S-adenosyl-L-methionine = E-Y cross-linked-[PQQ precursor protein] + 5'-deoxyadenosine + L-methionine + H(+)</text>
        <dbReference type="Rhea" id="RHEA:56836"/>
        <dbReference type="Rhea" id="RHEA-COMP:14800"/>
        <dbReference type="Rhea" id="RHEA-COMP:14801"/>
        <dbReference type="ChEBI" id="CHEBI:15378"/>
        <dbReference type="ChEBI" id="CHEBI:17319"/>
        <dbReference type="ChEBI" id="CHEBI:57844"/>
        <dbReference type="ChEBI" id="CHEBI:59789"/>
        <dbReference type="ChEBI" id="CHEBI:141026"/>
        <dbReference type="ChEBI" id="CHEBI:141027"/>
        <dbReference type="EC" id="1.21.98.4"/>
    </reaction>
</comment>
<name>A0A6N6WF65_9BURK</name>
<dbReference type="RefSeq" id="WP_154560350.1">
    <property type="nucleotide sequence ID" value="NZ_VOSW01000024.1"/>
</dbReference>
<keyword evidence="2 8" id="KW-0949">S-adenosyl-L-methionine</keyword>
<reference evidence="10 11" key="1">
    <citation type="journal article" date="2020" name="Int. J. Syst. Evol. Microbiol.">
        <title>Paraburkholderia madseniana sp. nov., a phenolic acid-degrading bacterium isolated from acidic forest soil.</title>
        <authorList>
            <person name="Wilhelm R.C."/>
            <person name="Murphy S.J.L."/>
            <person name="Feriancek N.M."/>
            <person name="Karasz D.C."/>
            <person name="DeRito C.M."/>
            <person name="Newman J.D."/>
            <person name="Buckley D.H."/>
        </authorList>
    </citation>
    <scope>NUCLEOTIDE SEQUENCE [LARGE SCALE GENOMIC DNA]</scope>
    <source>
        <strain evidence="10 11">RP11</strain>
    </source>
</reference>
<keyword evidence="7 8" id="KW-0411">Iron-sulfur</keyword>
<evidence type="ECO:0000256" key="1">
    <source>
        <dbReference type="ARBA" id="ARBA00022485"/>
    </source>
</evidence>
<dbReference type="Pfam" id="PF13186">
    <property type="entry name" value="SPASM"/>
    <property type="match status" value="1"/>
</dbReference>
<dbReference type="AlphaFoldDB" id="A0A6N6WF65"/>
<dbReference type="PANTHER" id="PTHR11228">
    <property type="entry name" value="RADICAL SAM DOMAIN PROTEIN"/>
    <property type="match status" value="1"/>
</dbReference>
<evidence type="ECO:0000256" key="4">
    <source>
        <dbReference type="ARBA" id="ARBA00022905"/>
    </source>
</evidence>
<dbReference type="GO" id="GO:0005506">
    <property type="term" value="F:iron ion binding"/>
    <property type="evidence" value="ECO:0007669"/>
    <property type="project" value="UniProtKB-UniRule"/>
</dbReference>
<dbReference type="EMBL" id="VOSW01000024">
    <property type="protein sequence ID" value="KAE8759163.1"/>
    <property type="molecule type" value="Genomic_DNA"/>
</dbReference>
<dbReference type="CDD" id="cd21119">
    <property type="entry name" value="SPASM_PqqE"/>
    <property type="match status" value="1"/>
</dbReference>
<comment type="subunit">
    <text evidence="8">Interacts with PqqD. The interaction is necessary for activity of PqqE.</text>
</comment>
<dbReference type="PANTHER" id="PTHR11228:SF7">
    <property type="entry name" value="PQQA PEPTIDE CYCLASE"/>
    <property type="match status" value="1"/>
</dbReference>
<dbReference type="Pfam" id="PF04055">
    <property type="entry name" value="Radical_SAM"/>
    <property type="match status" value="1"/>
</dbReference>
<dbReference type="InterPro" id="IPR013785">
    <property type="entry name" value="Aldolase_TIM"/>
</dbReference>
<dbReference type="InterPro" id="IPR007197">
    <property type="entry name" value="rSAM"/>
</dbReference>
<dbReference type="GO" id="GO:0051539">
    <property type="term" value="F:4 iron, 4 sulfur cluster binding"/>
    <property type="evidence" value="ECO:0007669"/>
    <property type="project" value="UniProtKB-KW"/>
</dbReference>
<feature type="domain" description="Radical SAM core" evidence="9">
    <location>
        <begin position="12"/>
        <end position="226"/>
    </location>
</feature>
<dbReference type="SUPFAM" id="SSF102114">
    <property type="entry name" value="Radical SAM enzymes"/>
    <property type="match status" value="1"/>
</dbReference>
<dbReference type="Gene3D" id="3.20.20.70">
    <property type="entry name" value="Aldolase class I"/>
    <property type="match status" value="1"/>
</dbReference>
<dbReference type="PIRSF" id="PIRSF037420">
    <property type="entry name" value="PQQ_syn_pqqE"/>
    <property type="match status" value="1"/>
</dbReference>
<evidence type="ECO:0000256" key="7">
    <source>
        <dbReference type="ARBA" id="ARBA00023014"/>
    </source>
</evidence>
<keyword evidence="3 8" id="KW-0479">Metal-binding</keyword>
<dbReference type="SFLD" id="SFLDF00280">
    <property type="entry name" value="coenzyme_PQQ_synthesis_protein"/>
    <property type="match status" value="1"/>
</dbReference>
<evidence type="ECO:0000259" key="9">
    <source>
        <dbReference type="PROSITE" id="PS51918"/>
    </source>
</evidence>
<comment type="pathway">
    <text evidence="8">Cofactor biosynthesis; pyrroloquinoline quinone biosynthesis.</text>
</comment>
<comment type="caution">
    <text evidence="10">The sequence shown here is derived from an EMBL/GenBank/DDBJ whole genome shotgun (WGS) entry which is preliminary data.</text>
</comment>
<feature type="binding site" evidence="8">
    <location>
        <position position="33"/>
    </location>
    <ligand>
        <name>[4Fe-4S] cluster</name>
        <dbReference type="ChEBI" id="CHEBI:49883"/>
        <note>4Fe-4S-S-AdoMet</note>
    </ligand>
</feature>
<dbReference type="CDD" id="cd01335">
    <property type="entry name" value="Radical_SAM"/>
    <property type="match status" value="1"/>
</dbReference>
<dbReference type="InterPro" id="IPR017200">
    <property type="entry name" value="PqqE-like"/>
</dbReference>
<dbReference type="NCBIfam" id="TIGR04085">
    <property type="entry name" value="rSAM_more_4Fe4S"/>
    <property type="match status" value="1"/>
</dbReference>
<dbReference type="InterPro" id="IPR058240">
    <property type="entry name" value="rSAM_sf"/>
</dbReference>
<dbReference type="GO" id="GO:0018189">
    <property type="term" value="P:pyrroloquinoline quinone biosynthetic process"/>
    <property type="evidence" value="ECO:0007669"/>
    <property type="project" value="UniProtKB-UniRule"/>
</dbReference>
<dbReference type="EC" id="1.21.98.4" evidence="8"/>
<accession>A0A6N6WF65</accession>
<dbReference type="GO" id="GO:0016491">
    <property type="term" value="F:oxidoreductase activity"/>
    <property type="evidence" value="ECO:0007669"/>
    <property type="project" value="UniProtKB-KW"/>
</dbReference>
<dbReference type="SFLD" id="SFLDS00029">
    <property type="entry name" value="Radical_SAM"/>
    <property type="match status" value="1"/>
</dbReference>
<comment type="similarity">
    <text evidence="8">Belongs to the radical SAM superfamily. PqqE family.</text>
</comment>
<dbReference type="InterPro" id="IPR011843">
    <property type="entry name" value="PQQ_synth_PqqE_bac"/>
</dbReference>
<comment type="cofactor">
    <cofactor evidence="8">
        <name>[4Fe-4S] cluster</name>
        <dbReference type="ChEBI" id="CHEBI:49883"/>
    </cofactor>
    <text evidence="8">Binds 1 [4Fe-4S] cluster. The cluster is coordinated with 3 cysteines and an exchangeable S-adenosyl-L-methionine.</text>
</comment>
<evidence type="ECO:0000256" key="5">
    <source>
        <dbReference type="ARBA" id="ARBA00023002"/>
    </source>
</evidence>
<dbReference type="UniPathway" id="UPA00539"/>
<organism evidence="10 11">
    <name type="scientific">Paraburkholderia madseniana</name>
    <dbReference type="NCBI Taxonomy" id="2599607"/>
    <lineage>
        <taxon>Bacteria</taxon>
        <taxon>Pseudomonadati</taxon>
        <taxon>Pseudomonadota</taxon>
        <taxon>Betaproteobacteria</taxon>
        <taxon>Burkholderiales</taxon>
        <taxon>Burkholderiaceae</taxon>
        <taxon>Paraburkholderia</taxon>
    </lineage>
</organism>
<dbReference type="InterPro" id="IPR023885">
    <property type="entry name" value="4Fe4S-binding_SPASM_dom"/>
</dbReference>
<dbReference type="InterPro" id="IPR006638">
    <property type="entry name" value="Elp3/MiaA/NifB-like_rSAM"/>
</dbReference>
<dbReference type="OrthoDB" id="9782387at2"/>
<dbReference type="InterPro" id="IPR050377">
    <property type="entry name" value="Radical_SAM_PqqE_MftC-like"/>
</dbReference>
<dbReference type="GO" id="GO:0009975">
    <property type="term" value="F:cyclase activity"/>
    <property type="evidence" value="ECO:0007669"/>
    <property type="project" value="UniProtKB-UniRule"/>
</dbReference>
<evidence type="ECO:0000313" key="10">
    <source>
        <dbReference type="EMBL" id="KAE8759163.1"/>
    </source>
</evidence>
<sequence>MDTTIDFPGTRPSPPLWLLAELTYRCPLHCAFCYNPVDFASHGAELDTDTWRDVITQARRIGAAQIGFSGGEPLVRDDLETLVEHARGLGFYTNLITSGVGLNETRIARLKEAGLDHIQLSFQDSTRELNDFVSSTKTFELKHRVARLIKAHGYPMVLNCVLHRYNLPHVGQIIDMALEMGADYLELANTQYYGWAMLNRDQLMPTSEQLREAEATVNQYRERVGDRCRILFVVPDYFEVRPKACMNGWGSVFLGIAPDGTALPCHAARSLPGLDLPHVQDASLADIWYHSHAFNAFRGDGWMREPCRSCDERETDHGGCRCQAYLLTGDAAAADPVCAKSAHHGQIEQVVTLARRPARDDQVQPLIFRSRDNSLRLG</sequence>
<keyword evidence="1 8" id="KW-0004">4Fe-4S</keyword>
<dbReference type="PROSITE" id="PS51918">
    <property type="entry name" value="RADICAL_SAM"/>
    <property type="match status" value="1"/>
</dbReference>
<comment type="function">
    <text evidence="8">Catalyzes the cross-linking of a glutamate residue and a tyrosine residue in the PqqA protein as part of the biosynthesis of pyrroloquinoline quinone (PQQ).</text>
</comment>
<evidence type="ECO:0000256" key="2">
    <source>
        <dbReference type="ARBA" id="ARBA00022691"/>
    </source>
</evidence>
<evidence type="ECO:0000256" key="3">
    <source>
        <dbReference type="ARBA" id="ARBA00022723"/>
    </source>
</evidence>
<evidence type="ECO:0000313" key="11">
    <source>
        <dbReference type="Proteomes" id="UP000463700"/>
    </source>
</evidence>
<dbReference type="HAMAP" id="MF_00660">
    <property type="entry name" value="PqqE"/>
    <property type="match status" value="1"/>
</dbReference>
<protein>
    <recommendedName>
        <fullName evidence="8">PqqA peptide cyclase</fullName>
        <ecNumber evidence="8">1.21.98.4</ecNumber>
    </recommendedName>
    <alternativeName>
        <fullName evidence="8">Coenzyme PQQ synthesis protein E</fullName>
    </alternativeName>
</protein>
<proteinExistence type="inferred from homology"/>
<evidence type="ECO:0000256" key="6">
    <source>
        <dbReference type="ARBA" id="ARBA00023004"/>
    </source>
</evidence>
<dbReference type="SMART" id="SM00729">
    <property type="entry name" value="Elp3"/>
    <property type="match status" value="1"/>
</dbReference>
<dbReference type="SFLD" id="SFLDG01386">
    <property type="entry name" value="main_SPASM_domain-containing"/>
    <property type="match status" value="1"/>
</dbReference>
<evidence type="ECO:0000256" key="8">
    <source>
        <dbReference type="HAMAP-Rule" id="MF_00660"/>
    </source>
</evidence>
<dbReference type="SFLD" id="SFLDG01067">
    <property type="entry name" value="SPASM/twitch_domain_containing"/>
    <property type="match status" value="1"/>
</dbReference>
<dbReference type="NCBIfam" id="TIGR02109">
    <property type="entry name" value="PQQ_syn_pqqE"/>
    <property type="match status" value="1"/>
</dbReference>
<keyword evidence="4 8" id="KW-0884">PQQ biosynthesis</keyword>